<keyword evidence="1" id="KW-0472">Membrane</keyword>
<organism evidence="3 4">
    <name type="scientific">Metabacillus niabensis</name>
    <dbReference type="NCBI Taxonomy" id="324854"/>
    <lineage>
        <taxon>Bacteria</taxon>
        <taxon>Bacillati</taxon>
        <taxon>Bacillota</taxon>
        <taxon>Bacilli</taxon>
        <taxon>Bacillales</taxon>
        <taxon>Bacillaceae</taxon>
        <taxon>Metabacillus</taxon>
    </lineage>
</organism>
<keyword evidence="1" id="KW-1133">Transmembrane helix</keyword>
<accession>A0ABT9YZN7</accession>
<feature type="transmembrane region" description="Helical" evidence="1">
    <location>
        <begin position="60"/>
        <end position="79"/>
    </location>
</feature>
<dbReference type="Pfam" id="PF02517">
    <property type="entry name" value="Rce1-like"/>
    <property type="match status" value="1"/>
</dbReference>
<evidence type="ECO:0000313" key="3">
    <source>
        <dbReference type="EMBL" id="MDQ0225067.1"/>
    </source>
</evidence>
<evidence type="ECO:0000259" key="2">
    <source>
        <dbReference type="Pfam" id="PF02517"/>
    </source>
</evidence>
<keyword evidence="4" id="KW-1185">Reference proteome</keyword>
<feature type="domain" description="CAAX prenyl protease 2/Lysostaphin resistance protein A-like" evidence="2">
    <location>
        <begin position="98"/>
        <end position="181"/>
    </location>
</feature>
<dbReference type="EMBL" id="JAUSTZ010000002">
    <property type="protein sequence ID" value="MDQ0225067.1"/>
    <property type="molecule type" value="Genomic_DNA"/>
</dbReference>
<name>A0ABT9YZN7_9BACI</name>
<keyword evidence="3" id="KW-0378">Hydrolase</keyword>
<dbReference type="GO" id="GO:0006508">
    <property type="term" value="P:proteolysis"/>
    <property type="evidence" value="ECO:0007669"/>
    <property type="project" value="UniProtKB-KW"/>
</dbReference>
<keyword evidence="3" id="KW-0645">Protease</keyword>
<dbReference type="RefSeq" id="WP_174880383.1">
    <property type="nucleotide sequence ID" value="NZ_CADEPK010000167.1"/>
</dbReference>
<dbReference type="InterPro" id="IPR003675">
    <property type="entry name" value="Rce1/LyrA-like_dom"/>
</dbReference>
<gene>
    <name evidence="3" type="ORF">J2S02_001396</name>
</gene>
<proteinExistence type="predicted"/>
<protein>
    <submittedName>
        <fullName evidence="3">Membrane protease YdiL (CAAX protease family)</fullName>
    </submittedName>
</protein>
<evidence type="ECO:0000313" key="4">
    <source>
        <dbReference type="Proteomes" id="UP001232245"/>
    </source>
</evidence>
<dbReference type="Proteomes" id="UP001232245">
    <property type="component" value="Unassembled WGS sequence"/>
</dbReference>
<sequence length="199" mass="23342">MFKNQSEQIKQLSDKQVLQSLYFTQFLLIIISIVMSIFLFKDRNDFLKVWEYKDNDFLLFGFITALIVIIIDYIMMKLLPSHLLDDGGVNEKIFKNRNVLHIIFLTALIAFSEELLFRGIIQTHFGLLIASLIFAILHFRYVTKIVLFIMVVAVSFFLGIVYELTNTIYSTMIAHFIIDLVFAIQIRRKFLKGVKRDNE</sequence>
<dbReference type="GO" id="GO:0008233">
    <property type="term" value="F:peptidase activity"/>
    <property type="evidence" value="ECO:0007669"/>
    <property type="project" value="UniProtKB-KW"/>
</dbReference>
<reference evidence="3 4" key="1">
    <citation type="submission" date="2023-07" db="EMBL/GenBank/DDBJ databases">
        <title>Genomic Encyclopedia of Type Strains, Phase IV (KMG-IV): sequencing the most valuable type-strain genomes for metagenomic binning, comparative biology and taxonomic classification.</title>
        <authorList>
            <person name="Goeker M."/>
        </authorList>
    </citation>
    <scope>NUCLEOTIDE SEQUENCE [LARGE SCALE GENOMIC DNA]</scope>
    <source>
        <strain evidence="3 4">DSM 17723</strain>
    </source>
</reference>
<feature type="transmembrane region" description="Helical" evidence="1">
    <location>
        <begin position="21"/>
        <end position="40"/>
    </location>
</feature>
<evidence type="ECO:0000256" key="1">
    <source>
        <dbReference type="SAM" id="Phobius"/>
    </source>
</evidence>
<feature type="transmembrane region" description="Helical" evidence="1">
    <location>
        <begin position="146"/>
        <end position="162"/>
    </location>
</feature>
<comment type="caution">
    <text evidence="3">The sequence shown here is derived from an EMBL/GenBank/DDBJ whole genome shotgun (WGS) entry which is preliminary data.</text>
</comment>
<feature type="transmembrane region" description="Helical" evidence="1">
    <location>
        <begin position="168"/>
        <end position="186"/>
    </location>
</feature>
<keyword evidence="1" id="KW-0812">Transmembrane</keyword>
<feature type="transmembrane region" description="Helical" evidence="1">
    <location>
        <begin position="123"/>
        <end position="139"/>
    </location>
</feature>